<accession>A0ACB7CDC3</accession>
<gene>
    <name evidence="1" type="ORF">PORY_001117</name>
</gene>
<reference evidence="1 2" key="1">
    <citation type="journal article" date="2021" name="Commun. Biol.">
        <title>Genomic insights into the host specific adaptation of the Pneumocystis genus.</title>
        <authorList>
            <person name="Cisse O.H."/>
            <person name="Ma L."/>
            <person name="Dekker J.P."/>
            <person name="Khil P.P."/>
            <person name="Youn J.-H."/>
            <person name="Brenchley J.M."/>
            <person name="Blair R."/>
            <person name="Pahar B."/>
            <person name="Chabe M."/>
            <person name="Van Rompay K.K.A."/>
            <person name="Keesler R."/>
            <person name="Sukura A."/>
            <person name="Hirsch V."/>
            <person name="Kutty G."/>
            <person name="Liu Y."/>
            <person name="Peng L."/>
            <person name="Chen J."/>
            <person name="Song J."/>
            <person name="Weissenbacher-Lang C."/>
            <person name="Xu J."/>
            <person name="Upham N.S."/>
            <person name="Stajich J.E."/>
            <person name="Cuomo C.A."/>
            <person name="Cushion M.T."/>
            <person name="Kovacs J.A."/>
        </authorList>
    </citation>
    <scope>NUCLEOTIDE SEQUENCE [LARGE SCALE GENOMIC DNA]</scope>
    <source>
        <strain evidence="1 2">RABM</strain>
    </source>
</reference>
<keyword evidence="2" id="KW-1185">Reference proteome</keyword>
<proteinExistence type="predicted"/>
<dbReference type="Proteomes" id="UP000768646">
    <property type="component" value="Unassembled WGS sequence"/>
</dbReference>
<organism evidence="1 2">
    <name type="scientific">Pneumocystis oryctolagi</name>
    <dbReference type="NCBI Taxonomy" id="42067"/>
    <lineage>
        <taxon>Eukaryota</taxon>
        <taxon>Fungi</taxon>
        <taxon>Dikarya</taxon>
        <taxon>Ascomycota</taxon>
        <taxon>Taphrinomycotina</taxon>
        <taxon>Pneumocystomycetes</taxon>
        <taxon>Pneumocystaceae</taxon>
        <taxon>Pneumocystis</taxon>
    </lineage>
</organism>
<comment type="caution">
    <text evidence="1">The sequence shown here is derived from an EMBL/GenBank/DDBJ whole genome shotgun (WGS) entry which is preliminary data.</text>
</comment>
<sequence length="751" mass="88108">MSFCSKEQPSWTPPKTKKPLPKLRVWNSLTRRKDEFVPLNGCRITWYCCGPTVYDWSHMGHARNYVTTDIIRRILQDYFKYNVIFVQNITDIDDKIIIKARHQYFYDKYTKMITAITPEIYNKVLTAWKDFAITNFPSSSFSFETFKEWSSTMENSEDLRSDAKLQMNFSILTRSYEALTSYETLIPSTFLERTKDILVLKLDEELKYSINDNTIFREVPIYWEHKYNEDMRALGVLEPSIVVRVSEFIPEIIKFIQGIIKNGYAYESKGSILFDTTAFEANSRHTYAKIEPWNKNNKKLLNEGEGNLTCLEEKKVPSDFALWKASKPGEPAWDSPWGKGRPGWHIECSSMASEVLGSQIDIHSGGIDLAFPHHDNEIAQSEGFFDCNQWVNYFFHIGHLHIEGQKMSKSLKNFITIQDALKKYTPKQLRLYFLKHQWNLKMDFKEDFMIDIKKIETLLYNFFVNINALIMEKRIHLKQNELTASVFSDLEKRLHEDLYKAQDALHDALCDNFNTPAALDVITDLISETNKYISQVQTNINIFIIINIAKWISSILEVFGLKDNSFNVIEHSNPSEFTTDNQNKEIIIPYLKVLSSFRDEIRNLSIISKSKSNTELSKDILRLCDRLRDFDLIDLGVQLEDRDQGDALIKFVSKEFLEEKKLQQQLLNERISKEKQELEKKILKGKLSPKELFQTHEYSKWDNKGLPTHDAQGTELTKSRRKKIIKEWEKQHLLHEKYLQWQKSHTNNILF</sequence>
<dbReference type="EMBL" id="JABTEG010000003">
    <property type="protein sequence ID" value="KAG4305561.1"/>
    <property type="molecule type" value="Genomic_DNA"/>
</dbReference>
<evidence type="ECO:0000313" key="2">
    <source>
        <dbReference type="Proteomes" id="UP000768646"/>
    </source>
</evidence>
<name>A0ACB7CDC3_9ASCO</name>
<evidence type="ECO:0000313" key="1">
    <source>
        <dbReference type="EMBL" id="KAG4305561.1"/>
    </source>
</evidence>
<protein>
    <submittedName>
        <fullName evidence="1">Uncharacterized protein</fullName>
    </submittedName>
</protein>